<keyword evidence="2 4" id="KW-0863">Zinc-finger</keyword>
<dbReference type="InterPro" id="IPR001965">
    <property type="entry name" value="Znf_PHD"/>
</dbReference>
<dbReference type="PROSITE" id="PS50016">
    <property type="entry name" value="ZF_PHD_2"/>
    <property type="match status" value="1"/>
</dbReference>
<dbReference type="PROSITE" id="PS01359">
    <property type="entry name" value="ZF_PHD_1"/>
    <property type="match status" value="1"/>
</dbReference>
<dbReference type="OrthoDB" id="6770580at2759"/>
<dbReference type="EMBL" id="OU892287">
    <property type="protein sequence ID" value="CAG9762514.1"/>
    <property type="molecule type" value="Genomic_DNA"/>
</dbReference>
<accession>A0A9N9MHP2</accession>
<organism evidence="7 8">
    <name type="scientific">Ceutorhynchus assimilis</name>
    <name type="common">cabbage seed weevil</name>
    <dbReference type="NCBI Taxonomy" id="467358"/>
    <lineage>
        <taxon>Eukaryota</taxon>
        <taxon>Metazoa</taxon>
        <taxon>Ecdysozoa</taxon>
        <taxon>Arthropoda</taxon>
        <taxon>Hexapoda</taxon>
        <taxon>Insecta</taxon>
        <taxon>Pterygota</taxon>
        <taxon>Neoptera</taxon>
        <taxon>Endopterygota</taxon>
        <taxon>Coleoptera</taxon>
        <taxon>Polyphaga</taxon>
        <taxon>Cucujiformia</taxon>
        <taxon>Curculionidae</taxon>
        <taxon>Ceutorhynchinae</taxon>
        <taxon>Ceutorhynchus</taxon>
    </lineage>
</organism>
<keyword evidence="8" id="KW-1185">Reference proteome</keyword>
<feature type="coiled-coil region" evidence="5">
    <location>
        <begin position="233"/>
        <end position="316"/>
    </location>
</feature>
<evidence type="ECO:0000256" key="1">
    <source>
        <dbReference type="ARBA" id="ARBA00022723"/>
    </source>
</evidence>
<keyword evidence="1" id="KW-0479">Metal-binding</keyword>
<evidence type="ECO:0000313" key="7">
    <source>
        <dbReference type="EMBL" id="CAG9762514.1"/>
    </source>
</evidence>
<gene>
    <name evidence="7" type="ORF">CEUTPL_LOCUS3193</name>
</gene>
<dbReference type="GO" id="GO:0008270">
    <property type="term" value="F:zinc ion binding"/>
    <property type="evidence" value="ECO:0007669"/>
    <property type="project" value="UniProtKB-KW"/>
</dbReference>
<keyword evidence="5" id="KW-0175">Coiled coil</keyword>
<sequence length="412" mass="47339">MEILSDNEEFSPPEITEKATNAVNNILPDKSKKIYEKLYGQFMDWRDTKNTSSFSENVLIVYFEELQQKMKLSTITVQTTTKRQNKMANDLNVICGVCSVKCGSGSISCTKCVKWYHSKCVKLSNHQLNHYNKELKQQNGERWVCESCLNIEVMSSENRNQNKRKKLDDGDFPEEIGGRDWSINDVMKKLLDMDKKYNILWLKYEKQVEVKDIYIARLKRRTEDFEDTVFDAEKVYVDQIDTQKKEIAKLNNEFMQVLAKNSSLLENIEDLEARQLKLSGDLDEVNLLRNSMLTSIETLSRENEYYVNEMKKANLKLFRLKEICGAITEKDTSADKETQTCTKNTEVSSGKIWSYTTCLSIIIIHKNISVHAVISIKLVAKAASNTEHIYKTGIEEACEQKSTRSNAAAGVS</sequence>
<evidence type="ECO:0000259" key="6">
    <source>
        <dbReference type="PROSITE" id="PS50016"/>
    </source>
</evidence>
<dbReference type="SMART" id="SM00249">
    <property type="entry name" value="PHD"/>
    <property type="match status" value="1"/>
</dbReference>
<evidence type="ECO:0000256" key="3">
    <source>
        <dbReference type="ARBA" id="ARBA00022833"/>
    </source>
</evidence>
<evidence type="ECO:0000256" key="4">
    <source>
        <dbReference type="PROSITE-ProRule" id="PRU00146"/>
    </source>
</evidence>
<dbReference type="InterPro" id="IPR011011">
    <property type="entry name" value="Znf_FYVE_PHD"/>
</dbReference>
<evidence type="ECO:0000256" key="5">
    <source>
        <dbReference type="SAM" id="Coils"/>
    </source>
</evidence>
<keyword evidence="3" id="KW-0862">Zinc</keyword>
<dbReference type="Gene3D" id="3.30.40.10">
    <property type="entry name" value="Zinc/RING finger domain, C3HC4 (zinc finger)"/>
    <property type="match status" value="1"/>
</dbReference>
<dbReference type="AlphaFoldDB" id="A0A9N9MHP2"/>
<proteinExistence type="predicted"/>
<dbReference type="InterPro" id="IPR019787">
    <property type="entry name" value="Znf_PHD-finger"/>
</dbReference>
<evidence type="ECO:0000313" key="8">
    <source>
        <dbReference type="Proteomes" id="UP001152799"/>
    </source>
</evidence>
<dbReference type="InterPro" id="IPR013083">
    <property type="entry name" value="Znf_RING/FYVE/PHD"/>
</dbReference>
<dbReference type="Proteomes" id="UP001152799">
    <property type="component" value="Chromosome 11"/>
</dbReference>
<evidence type="ECO:0000256" key="2">
    <source>
        <dbReference type="ARBA" id="ARBA00022771"/>
    </source>
</evidence>
<name>A0A9N9MHP2_9CUCU</name>
<protein>
    <recommendedName>
        <fullName evidence="6">PHD-type domain-containing protein</fullName>
    </recommendedName>
</protein>
<dbReference type="CDD" id="cd15517">
    <property type="entry name" value="PHD_TCF19_like"/>
    <property type="match status" value="1"/>
</dbReference>
<feature type="domain" description="PHD-type" evidence="6">
    <location>
        <begin position="92"/>
        <end position="151"/>
    </location>
</feature>
<dbReference type="SUPFAM" id="SSF57903">
    <property type="entry name" value="FYVE/PHD zinc finger"/>
    <property type="match status" value="1"/>
</dbReference>
<dbReference type="InterPro" id="IPR019786">
    <property type="entry name" value="Zinc_finger_PHD-type_CS"/>
</dbReference>
<reference evidence="7" key="1">
    <citation type="submission" date="2022-01" db="EMBL/GenBank/DDBJ databases">
        <authorList>
            <person name="King R."/>
        </authorList>
    </citation>
    <scope>NUCLEOTIDE SEQUENCE</scope>
</reference>